<evidence type="ECO:0000313" key="1">
    <source>
        <dbReference type="EMBL" id="PZC73556.1"/>
    </source>
</evidence>
<organism evidence="1 2">
    <name type="scientific">Helicoverpa armigera</name>
    <name type="common">Cotton bollworm</name>
    <name type="synonym">Heliothis armigera</name>
    <dbReference type="NCBI Taxonomy" id="29058"/>
    <lineage>
        <taxon>Eukaryota</taxon>
        <taxon>Metazoa</taxon>
        <taxon>Ecdysozoa</taxon>
        <taxon>Arthropoda</taxon>
        <taxon>Hexapoda</taxon>
        <taxon>Insecta</taxon>
        <taxon>Pterygota</taxon>
        <taxon>Neoptera</taxon>
        <taxon>Endopterygota</taxon>
        <taxon>Lepidoptera</taxon>
        <taxon>Glossata</taxon>
        <taxon>Ditrysia</taxon>
        <taxon>Noctuoidea</taxon>
        <taxon>Noctuidae</taxon>
        <taxon>Heliothinae</taxon>
        <taxon>Helicoverpa</taxon>
    </lineage>
</organism>
<keyword evidence="2" id="KW-1185">Reference proteome</keyword>
<sequence>MSLRWPGVVSRHVGPVVSTWSSELSDVFLPLLEHDCFAEGGDGIPFPLAPDHALNQGRTREVAAAQSLDEDPAVPFPRRAPLDRVVHLVLGAVHTVVIPGRLLTLILA</sequence>
<accession>A0A2W1BL23</accession>
<protein>
    <submittedName>
        <fullName evidence="1">Uncharacterized protein</fullName>
    </submittedName>
</protein>
<name>A0A2W1BL23_HELAM</name>
<dbReference type="EMBL" id="KZ150099">
    <property type="protein sequence ID" value="PZC73556.1"/>
    <property type="molecule type" value="Genomic_DNA"/>
</dbReference>
<gene>
    <name evidence="1" type="primary">HaOG209434</name>
    <name evidence="1" type="ORF">B5X24_HaOG209434</name>
</gene>
<dbReference type="AlphaFoldDB" id="A0A2W1BL23"/>
<proteinExistence type="predicted"/>
<reference evidence="1 2" key="1">
    <citation type="journal article" date="2017" name="BMC Biol.">
        <title>Genomic innovations, transcriptional plasticity and gene loss underlying the evolution and divergence of two highly polyphagous and invasive Helicoverpa pest species.</title>
        <authorList>
            <person name="Pearce S.L."/>
            <person name="Clarke D.F."/>
            <person name="East P.D."/>
            <person name="Elfekih S."/>
            <person name="Gordon K.H."/>
            <person name="Jermiin L.S."/>
            <person name="McGaughran A."/>
            <person name="Oakeshott J.G."/>
            <person name="Papanikolaou A."/>
            <person name="Perera O.P."/>
            <person name="Rane R.V."/>
            <person name="Richards S."/>
            <person name="Tay W.T."/>
            <person name="Walsh T.K."/>
            <person name="Anderson A."/>
            <person name="Anderson C.J."/>
            <person name="Asgari S."/>
            <person name="Board P.G."/>
            <person name="Bretschneider A."/>
            <person name="Campbell P.M."/>
            <person name="Chertemps T."/>
            <person name="Christeller J.T."/>
            <person name="Coppin C.W."/>
            <person name="Downes S.J."/>
            <person name="Duan G."/>
            <person name="Farnsworth C.A."/>
            <person name="Good R.T."/>
            <person name="Han L.B."/>
            <person name="Han Y.C."/>
            <person name="Hatje K."/>
            <person name="Horne I."/>
            <person name="Huang Y.P."/>
            <person name="Hughes D.S."/>
            <person name="Jacquin-Joly E."/>
            <person name="James W."/>
            <person name="Jhangiani S."/>
            <person name="Kollmar M."/>
            <person name="Kuwar S.S."/>
            <person name="Li S."/>
            <person name="Liu N.Y."/>
            <person name="Maibeche M.T."/>
            <person name="Miller J.R."/>
            <person name="Montagne N."/>
            <person name="Perry T."/>
            <person name="Qu J."/>
            <person name="Song S.V."/>
            <person name="Sutton G.G."/>
            <person name="Vogel H."/>
            <person name="Walenz B.P."/>
            <person name="Xu W."/>
            <person name="Zhang H.J."/>
            <person name="Zou Z."/>
            <person name="Batterham P."/>
            <person name="Edwards O.R."/>
            <person name="Feyereisen R."/>
            <person name="Gibbs R.A."/>
            <person name="Heckel D.G."/>
            <person name="McGrath A."/>
            <person name="Robin C."/>
            <person name="Scherer S.E."/>
            <person name="Worley K.C."/>
            <person name="Wu Y.D."/>
        </authorList>
    </citation>
    <scope>NUCLEOTIDE SEQUENCE [LARGE SCALE GENOMIC DNA]</scope>
    <source>
        <strain evidence="1">Harm_GR_Male_#8</strain>
        <tissue evidence="1">Whole organism</tissue>
    </source>
</reference>
<evidence type="ECO:0000313" key="2">
    <source>
        <dbReference type="Proteomes" id="UP000249218"/>
    </source>
</evidence>
<dbReference type="Proteomes" id="UP000249218">
    <property type="component" value="Unassembled WGS sequence"/>
</dbReference>